<dbReference type="SUPFAM" id="SSF53474">
    <property type="entry name" value="alpha/beta-Hydrolases"/>
    <property type="match status" value="1"/>
</dbReference>
<organism evidence="2 3">
    <name type="scientific">Corynespora cassiicola Philippines</name>
    <dbReference type="NCBI Taxonomy" id="1448308"/>
    <lineage>
        <taxon>Eukaryota</taxon>
        <taxon>Fungi</taxon>
        <taxon>Dikarya</taxon>
        <taxon>Ascomycota</taxon>
        <taxon>Pezizomycotina</taxon>
        <taxon>Dothideomycetes</taxon>
        <taxon>Pleosporomycetidae</taxon>
        <taxon>Pleosporales</taxon>
        <taxon>Corynesporascaceae</taxon>
        <taxon>Corynespora</taxon>
    </lineage>
</organism>
<dbReference type="EMBL" id="KZ678133">
    <property type="protein sequence ID" value="PSN68712.1"/>
    <property type="molecule type" value="Genomic_DNA"/>
</dbReference>
<dbReference type="GO" id="GO:0016787">
    <property type="term" value="F:hydrolase activity"/>
    <property type="evidence" value="ECO:0007669"/>
    <property type="project" value="UniProtKB-KW"/>
</dbReference>
<dbReference type="Gene3D" id="3.40.50.1820">
    <property type="entry name" value="alpha/beta hydrolase"/>
    <property type="match status" value="1"/>
</dbReference>
<protein>
    <submittedName>
        <fullName evidence="2">Alpha/beta-hydrolase</fullName>
    </submittedName>
</protein>
<name>A0A2T2NTE0_CORCC</name>
<accession>A0A2T2NTE0</accession>
<dbReference type="AlphaFoldDB" id="A0A2T2NTE0"/>
<evidence type="ECO:0000313" key="2">
    <source>
        <dbReference type="EMBL" id="PSN68712.1"/>
    </source>
</evidence>
<dbReference type="Pfam" id="PF12697">
    <property type="entry name" value="Abhydrolase_6"/>
    <property type="match status" value="1"/>
</dbReference>
<keyword evidence="3" id="KW-1185">Reference proteome</keyword>
<gene>
    <name evidence="2" type="ORF">BS50DRAFT_549065</name>
</gene>
<evidence type="ECO:0000259" key="1">
    <source>
        <dbReference type="Pfam" id="PF12697"/>
    </source>
</evidence>
<dbReference type="OrthoDB" id="94039at2759"/>
<keyword evidence="2" id="KW-0378">Hydrolase</keyword>
<feature type="domain" description="AB hydrolase-1" evidence="1">
    <location>
        <begin position="58"/>
        <end position="361"/>
    </location>
</feature>
<dbReference type="InterPro" id="IPR000073">
    <property type="entry name" value="AB_hydrolase_1"/>
</dbReference>
<evidence type="ECO:0000313" key="3">
    <source>
        <dbReference type="Proteomes" id="UP000240883"/>
    </source>
</evidence>
<sequence length="421" mass="47708">MSSQHFFVTEHTSPCQHIREYPHGVLRENETLELAVKEYRPRNGPSEDEDAVTIIAGHGNGFPKECYEALWDELLLRSKPFKIRSIWFADIANQGASYAKNADKLGDDPNWFDHSRDLLLMINNFRDRIVSPVVGIAHSMGCSQIVGLSLIHPRLFHSLVLIEPIILERHPPGPNAAFFTSLRRETWPNRAKASAQLSKNPFFKTMDPRALTAYVTHALRDLPDGSGVTLATPKAQEAWTYARMNVNAQPDDLSRHTPEARARERLLQPDLEPYNETAVKVFNRPESAVAVRELPRVRPRALFLYGERTEINLENVRELHKARMGVGPGGSGGVVEGNVKQKVLEGVGHLVPFERPGLVAEEAAGWLTVEMERWKQEKRFWDTIDTKKSSDGRKKLSEHWLKSVKDDPMMDRPKAKNVVKL</sequence>
<proteinExistence type="predicted"/>
<dbReference type="InterPro" id="IPR029058">
    <property type="entry name" value="AB_hydrolase_fold"/>
</dbReference>
<dbReference type="Proteomes" id="UP000240883">
    <property type="component" value="Unassembled WGS sequence"/>
</dbReference>
<reference evidence="2 3" key="1">
    <citation type="journal article" date="2018" name="Front. Microbiol.">
        <title>Genome-Wide Analysis of Corynespora cassiicola Leaf Fall Disease Putative Effectors.</title>
        <authorList>
            <person name="Lopez D."/>
            <person name="Ribeiro S."/>
            <person name="Label P."/>
            <person name="Fumanal B."/>
            <person name="Venisse J.S."/>
            <person name="Kohler A."/>
            <person name="de Oliveira R.R."/>
            <person name="Labutti K."/>
            <person name="Lipzen A."/>
            <person name="Lail K."/>
            <person name="Bauer D."/>
            <person name="Ohm R.A."/>
            <person name="Barry K.W."/>
            <person name="Spatafora J."/>
            <person name="Grigoriev I.V."/>
            <person name="Martin F.M."/>
            <person name="Pujade-Renaud V."/>
        </authorList>
    </citation>
    <scope>NUCLEOTIDE SEQUENCE [LARGE SCALE GENOMIC DNA]</scope>
    <source>
        <strain evidence="2 3">Philippines</strain>
    </source>
</reference>